<dbReference type="InterPro" id="IPR036366">
    <property type="entry name" value="PGBDSf"/>
</dbReference>
<dbReference type="Gene3D" id="3.30.1380.10">
    <property type="match status" value="1"/>
</dbReference>
<evidence type="ECO:0000313" key="3">
    <source>
        <dbReference type="EMBL" id="TWJ31659.1"/>
    </source>
</evidence>
<dbReference type="EMBL" id="VLLP01000001">
    <property type="protein sequence ID" value="TWJ31659.1"/>
    <property type="molecule type" value="Genomic_DNA"/>
</dbReference>
<protein>
    <submittedName>
        <fullName evidence="3">Zinc D-Ala-D-Ala carboxypeptidase</fullName>
    </submittedName>
</protein>
<name>A0A562WMZ5_9ACTN</name>
<dbReference type="OrthoDB" id="9810670at2"/>
<feature type="domain" description="Peptidoglycan binding-like" evidence="1">
    <location>
        <begin position="48"/>
        <end position="105"/>
    </location>
</feature>
<dbReference type="InterPro" id="IPR002477">
    <property type="entry name" value="Peptidoglycan-bd-like"/>
</dbReference>
<dbReference type="GO" id="GO:0004180">
    <property type="term" value="F:carboxypeptidase activity"/>
    <property type="evidence" value="ECO:0007669"/>
    <property type="project" value="UniProtKB-KW"/>
</dbReference>
<accession>A0A562WMZ5</accession>
<dbReference type="InterPro" id="IPR013230">
    <property type="entry name" value="Peptidase_M15A_C"/>
</dbReference>
<keyword evidence="4" id="KW-1185">Reference proteome</keyword>
<evidence type="ECO:0000313" key="4">
    <source>
        <dbReference type="Proteomes" id="UP000319728"/>
    </source>
</evidence>
<dbReference type="InterPro" id="IPR009045">
    <property type="entry name" value="Zn_M74/Hedgehog-like"/>
</dbReference>
<dbReference type="InterPro" id="IPR036365">
    <property type="entry name" value="PGBD-like_sf"/>
</dbReference>
<dbReference type="SUPFAM" id="SSF47090">
    <property type="entry name" value="PGBD-like"/>
    <property type="match status" value="1"/>
</dbReference>
<feature type="domain" description="Peptidase M15A C-terminal" evidence="2">
    <location>
        <begin position="135"/>
        <end position="232"/>
    </location>
</feature>
<comment type="caution">
    <text evidence="3">The sequence shown here is derived from an EMBL/GenBank/DDBJ whole genome shotgun (WGS) entry which is preliminary data.</text>
</comment>
<gene>
    <name evidence="3" type="ORF">JD81_05219</name>
</gene>
<keyword evidence="3" id="KW-0645">Protease</keyword>
<organism evidence="3 4">
    <name type="scientific">Micromonospora sagamiensis</name>
    <dbReference type="NCBI Taxonomy" id="47875"/>
    <lineage>
        <taxon>Bacteria</taxon>
        <taxon>Bacillati</taxon>
        <taxon>Actinomycetota</taxon>
        <taxon>Actinomycetes</taxon>
        <taxon>Micromonosporales</taxon>
        <taxon>Micromonosporaceae</taxon>
        <taxon>Micromonospora</taxon>
    </lineage>
</organism>
<keyword evidence="3" id="KW-0378">Hydrolase</keyword>
<dbReference type="Gene3D" id="1.10.101.10">
    <property type="entry name" value="PGBD-like superfamily/PGBD"/>
    <property type="match status" value="1"/>
</dbReference>
<proteinExistence type="predicted"/>
<sequence length="255" mass="27111">MRSFPASRAVLALMLTLAATVFGVGATGSAAYADGCYTWGRQLSQGMSGDDVRQLQIRVAGWGGYRTVVAVDGVYGTGTANAVKRFQAAYGLSADGIAGTQTFNKIYSLQDDDCSPIHFSFAEMDDVCYGGFSGGPISAAATKANILRTMWKLEALRHALGDKPLSVRGFRGHTCNSQIGGASNSQHLYGTAADIWSSSFTLCTIGKQARYHGFSGILGPGYPDHDDHIHADSRYENNDDGATNTWSWVAPNCGI</sequence>
<reference evidence="3 4" key="1">
    <citation type="submission" date="2019-07" db="EMBL/GenBank/DDBJ databases">
        <title>R&amp;d 2014.</title>
        <authorList>
            <person name="Klenk H.-P."/>
        </authorList>
    </citation>
    <scope>NUCLEOTIDE SEQUENCE [LARGE SCALE GENOMIC DNA]</scope>
    <source>
        <strain evidence="3 4">DSM 43912</strain>
    </source>
</reference>
<dbReference type="Pfam" id="PF01471">
    <property type="entry name" value="PG_binding_1"/>
    <property type="match status" value="1"/>
</dbReference>
<dbReference type="Pfam" id="PF08291">
    <property type="entry name" value="Peptidase_M15_3"/>
    <property type="match status" value="1"/>
</dbReference>
<dbReference type="AlphaFoldDB" id="A0A562WMZ5"/>
<evidence type="ECO:0000259" key="2">
    <source>
        <dbReference type="Pfam" id="PF08291"/>
    </source>
</evidence>
<dbReference type="RefSeq" id="WP_145820587.1">
    <property type="nucleotide sequence ID" value="NZ_AP023438.1"/>
</dbReference>
<keyword evidence="3" id="KW-0121">Carboxypeptidase</keyword>
<dbReference type="Proteomes" id="UP000319728">
    <property type="component" value="Unassembled WGS sequence"/>
</dbReference>
<evidence type="ECO:0000259" key="1">
    <source>
        <dbReference type="Pfam" id="PF01471"/>
    </source>
</evidence>
<dbReference type="SUPFAM" id="SSF55166">
    <property type="entry name" value="Hedgehog/DD-peptidase"/>
    <property type="match status" value="1"/>
</dbReference>